<dbReference type="InterPro" id="IPR004027">
    <property type="entry name" value="SEC_C_motif"/>
</dbReference>
<dbReference type="RefSeq" id="WP_072587003.1">
    <property type="nucleotide sequence ID" value="NZ_CP013241.1"/>
</dbReference>
<dbReference type="eggNOG" id="COG0653">
    <property type="taxonomic scope" value="Bacteria"/>
</dbReference>
<sequence length="843" mass="98708">MRICTNCSEHVAIYNDDIDKCPICGRNLEIKLIDDDTESNTINVHIDFSYKECDCGNKLSYNEISCKQCGKSQEIENDSVDPKVKLRKEKFKDILTLINDSDLCIKNLRRNIHNGSVNRTLIEDFVAYIQIKLYELEKLTEKKLFKNISFNSDVIEKKEIENKIGEIKEYIINIYKIYEELLILEAPYVWENAFIRLCNTVRNFLDVNKLIIFSIVANTLAEACKNVELAQQKLDSASEEIDMLSNMLNIKALEEDFEMFKDGNLNIPVIMLMVLAGNTEHNQIEIKFNEVQFSAYRYFKDFLPNEFQYYNSLETPILFKLASYKFMGMTSFIESKFIEKVKVVSDLFEKAKDINGIKLKEFMNIYTSKYVYALEIVNDVTQDYILNFSYCKNKKMLVRNALNSYKDLSEGVYKDVSSLLIACAYIIDKKDINYEYILEWMGFPDKLEYLKNKKKLKLHKLTDGVEKILRHSAAHVDYYIDDINKMIILRNKISNRKDKEKIGEIEEIKYTYEEFYRVQLALQETIFSIMAGIDIFCANNYYDFDNFLLNVDKEVGDLPDKNLLEYTFPFYGIIDIHLEEILKDNKTILVVKGVSIERKDRELLEKCISCASPIVKKRNELDKIIIELVDDNNIKIGSVEIIFKYMKKYFEVNAEYKKYESLLSMMTTRINYEYNNDYIESVDNYGTKFISAILQWCLDLMEKLNETTNTINNKDIYANELTKIKKEFEYSINTINEFKSFVKDDRFLDHIESILNNFVNAINKKIEVKCNNSIINIYQADYLYQNAFYQVTNVFAALADNEKIGPLLNDSSNNRDNVKIKVGRNDPCPCGSGKKYKKCCLRK</sequence>
<evidence type="ECO:0000313" key="1">
    <source>
        <dbReference type="EMBL" id="APH16423.1"/>
    </source>
</evidence>
<name>A0A1J1CRF5_CLOSG</name>
<dbReference type="SUPFAM" id="SSF103642">
    <property type="entry name" value="Sec-C motif"/>
    <property type="match status" value="1"/>
</dbReference>
<organism evidence="1 2">
    <name type="scientific">Clostridium sporogenes</name>
    <dbReference type="NCBI Taxonomy" id="1509"/>
    <lineage>
        <taxon>Bacteria</taxon>
        <taxon>Bacillati</taxon>
        <taxon>Bacillota</taxon>
        <taxon>Clostridia</taxon>
        <taxon>Eubacteriales</taxon>
        <taxon>Clostridiaceae</taxon>
        <taxon>Clostridium</taxon>
    </lineage>
</organism>
<proteinExistence type="predicted"/>
<evidence type="ECO:0000313" key="2">
    <source>
        <dbReference type="Proteomes" id="UP000182204"/>
    </source>
</evidence>
<dbReference type="AlphaFoldDB" id="A0A1J1CRF5"/>
<accession>A0A1J1CRF5</accession>
<gene>
    <name evidence="1" type="ORF">NPD5_3820</name>
</gene>
<dbReference type="Pfam" id="PF02810">
    <property type="entry name" value="SEC-C"/>
    <property type="match status" value="1"/>
</dbReference>
<reference evidence="1 2" key="1">
    <citation type="submission" date="2015-11" db="EMBL/GenBank/DDBJ databases">
        <authorList>
            <person name="Hill K.K."/>
            <person name="Shirey T.B."/>
            <person name="Raphael B."/>
            <person name="Daligault H.E."/>
            <person name="Davenport K.W."/>
            <person name="Bruce D.C."/>
            <person name="Foley B.T."/>
            <person name="Johnson S.L."/>
        </authorList>
    </citation>
    <scope>NUCLEOTIDE SEQUENCE [LARGE SCALE GENOMIC DNA]</scope>
    <source>
        <strain evidence="1 2">CDC_1632</strain>
    </source>
</reference>
<dbReference type="Gene3D" id="3.10.450.50">
    <property type="match status" value="1"/>
</dbReference>
<protein>
    <submittedName>
        <fullName evidence="1">SEC-C motif family protein</fullName>
    </submittedName>
</protein>
<dbReference type="EMBL" id="CP013243">
    <property type="protein sequence ID" value="APH16423.1"/>
    <property type="molecule type" value="Genomic_DNA"/>
</dbReference>
<dbReference type="Proteomes" id="UP000182204">
    <property type="component" value="Chromosome"/>
</dbReference>